<evidence type="ECO:0000259" key="7">
    <source>
        <dbReference type="Pfam" id="PF00933"/>
    </source>
</evidence>
<dbReference type="InterPro" id="IPR050226">
    <property type="entry name" value="NagZ_Beta-hexosaminidase"/>
</dbReference>
<dbReference type="Pfam" id="PF01915">
    <property type="entry name" value="Glyco_hydro_3_C"/>
    <property type="match status" value="1"/>
</dbReference>
<dbReference type="SUPFAM" id="SSF52279">
    <property type="entry name" value="Beta-D-glucan exohydrolase, C-terminal domain"/>
    <property type="match status" value="1"/>
</dbReference>
<evidence type="ECO:0000256" key="4">
    <source>
        <dbReference type="ARBA" id="ARBA00022801"/>
    </source>
</evidence>
<evidence type="ECO:0000256" key="3">
    <source>
        <dbReference type="ARBA" id="ARBA00012663"/>
    </source>
</evidence>
<feature type="domain" description="Glycoside hydrolase family 3 N-terminal" evidence="7">
    <location>
        <begin position="46"/>
        <end position="369"/>
    </location>
</feature>
<proteinExistence type="inferred from homology"/>
<protein>
    <recommendedName>
        <fullName evidence="3">beta-N-acetylhexosaminidase</fullName>
        <ecNumber evidence="3">3.2.1.52</ecNumber>
    </recommendedName>
</protein>
<dbReference type="InterPro" id="IPR036962">
    <property type="entry name" value="Glyco_hydro_3_N_sf"/>
</dbReference>
<evidence type="ECO:0000256" key="2">
    <source>
        <dbReference type="ARBA" id="ARBA00005336"/>
    </source>
</evidence>
<dbReference type="EC" id="3.2.1.52" evidence="3"/>
<evidence type="ECO:0000259" key="8">
    <source>
        <dbReference type="Pfam" id="PF01915"/>
    </source>
</evidence>
<dbReference type="OrthoDB" id="9805821at2"/>
<dbReference type="Gene3D" id="3.20.20.300">
    <property type="entry name" value="Glycoside hydrolase, family 3, N-terminal domain"/>
    <property type="match status" value="1"/>
</dbReference>
<dbReference type="GO" id="GO:0009254">
    <property type="term" value="P:peptidoglycan turnover"/>
    <property type="evidence" value="ECO:0007669"/>
    <property type="project" value="TreeGrafter"/>
</dbReference>
<organism evidence="9 10">
    <name type="scientific">Cytobacillus kochii</name>
    <dbReference type="NCBI Taxonomy" id="859143"/>
    <lineage>
        <taxon>Bacteria</taxon>
        <taxon>Bacillati</taxon>
        <taxon>Bacillota</taxon>
        <taxon>Bacilli</taxon>
        <taxon>Bacillales</taxon>
        <taxon>Bacillaceae</taxon>
        <taxon>Cytobacillus</taxon>
    </lineage>
</organism>
<dbReference type="Proteomes" id="UP000215137">
    <property type="component" value="Chromosome"/>
</dbReference>
<gene>
    <name evidence="9" type="ORF">CKF48_20215</name>
</gene>
<dbReference type="Gene3D" id="3.40.50.1700">
    <property type="entry name" value="Glycoside hydrolase family 3 C-terminal domain"/>
    <property type="match status" value="1"/>
</dbReference>
<dbReference type="InterPro" id="IPR017853">
    <property type="entry name" value="GH"/>
</dbReference>
<comment type="catalytic activity">
    <reaction evidence="1">
        <text>Hydrolysis of terminal non-reducing N-acetyl-D-hexosamine residues in N-acetyl-beta-D-hexosaminides.</text>
        <dbReference type="EC" id="3.2.1.52"/>
    </reaction>
</comment>
<dbReference type="InterPro" id="IPR001764">
    <property type="entry name" value="Glyco_hydro_3_N"/>
</dbReference>
<dbReference type="SUPFAM" id="SSF51445">
    <property type="entry name" value="(Trans)glycosidases"/>
    <property type="match status" value="1"/>
</dbReference>
<evidence type="ECO:0000256" key="6">
    <source>
        <dbReference type="SAM" id="SignalP"/>
    </source>
</evidence>
<dbReference type="GO" id="GO:0005975">
    <property type="term" value="P:carbohydrate metabolic process"/>
    <property type="evidence" value="ECO:0007669"/>
    <property type="project" value="InterPro"/>
</dbReference>
<comment type="similarity">
    <text evidence="2">Belongs to the glycosyl hydrolase 3 family.</text>
</comment>
<keyword evidence="4" id="KW-0378">Hydrolase</keyword>
<feature type="chain" id="PRO_5012219308" description="beta-N-acetylhexosaminidase" evidence="6">
    <location>
        <begin position="30"/>
        <end position="543"/>
    </location>
</feature>
<dbReference type="Pfam" id="PF00933">
    <property type="entry name" value="Glyco_hydro_3"/>
    <property type="match status" value="1"/>
</dbReference>
<evidence type="ECO:0000313" key="10">
    <source>
        <dbReference type="Proteomes" id="UP000215137"/>
    </source>
</evidence>
<dbReference type="KEGG" id="bko:CKF48_20215"/>
<dbReference type="InterPro" id="IPR002772">
    <property type="entry name" value="Glyco_hydro_3_C"/>
</dbReference>
<keyword evidence="10" id="KW-1185">Reference proteome</keyword>
<reference evidence="9 10" key="1">
    <citation type="submission" date="2017-08" db="EMBL/GenBank/DDBJ databases">
        <title>Complete Genome Sequence of Bacillus kochii Oregon-R-modENCODE STRAIN BDGP4, isolated from Drosophila melanogaster gut.</title>
        <authorList>
            <person name="Wan K.H."/>
            <person name="Yu C."/>
            <person name="Park S."/>
            <person name="Hammonds A.S."/>
            <person name="Booth B.W."/>
            <person name="Celniker S.E."/>
        </authorList>
    </citation>
    <scope>NUCLEOTIDE SEQUENCE [LARGE SCALE GENOMIC DNA]</scope>
    <source>
        <strain evidence="9 10">BDGP4</strain>
    </source>
</reference>
<evidence type="ECO:0000313" key="9">
    <source>
        <dbReference type="EMBL" id="ASV69434.1"/>
    </source>
</evidence>
<keyword evidence="6" id="KW-0732">Signal</keyword>
<dbReference type="AlphaFoldDB" id="A0A248TMI6"/>
<evidence type="ECO:0000256" key="5">
    <source>
        <dbReference type="ARBA" id="ARBA00023295"/>
    </source>
</evidence>
<feature type="domain" description="Glycoside hydrolase family 3 C-terminal" evidence="8">
    <location>
        <begin position="444"/>
        <end position="534"/>
    </location>
</feature>
<feature type="signal peptide" evidence="6">
    <location>
        <begin position="1"/>
        <end position="29"/>
    </location>
</feature>
<accession>A0A248TMI6</accession>
<keyword evidence="5" id="KW-0326">Glycosidase</keyword>
<evidence type="ECO:0000256" key="1">
    <source>
        <dbReference type="ARBA" id="ARBA00001231"/>
    </source>
</evidence>
<name>A0A248TMI6_9BACI</name>
<dbReference type="GO" id="GO:0004563">
    <property type="term" value="F:beta-N-acetylhexosaminidase activity"/>
    <property type="evidence" value="ECO:0007669"/>
    <property type="project" value="UniProtKB-EC"/>
</dbReference>
<dbReference type="EMBL" id="CP022983">
    <property type="protein sequence ID" value="ASV69434.1"/>
    <property type="molecule type" value="Genomic_DNA"/>
</dbReference>
<sequence>MKRCECRMRRVIICICFMFLLQNALGVQALTIEKANVPQQLHEMSLEEKIGQMLMIDFNQTVGSGQIGVNDSIIRVIDQIQPGGIIFFKENIQSMEQTKRFTMELQHRNRGIPFLIGVDQEGGEIVNRLPFLTEMPGNMALGASSDLGLTKRVASVLGQELDSLGFNMNFAPVVDMNSNPLNPIVGVRSFGENPYLVAKMSAAFMEGLHEAGIFAVAKHFPGHGDVTVDSHKGLPTVSKSIEQLKKNELIPYRFLIDNGIQSIMTAHIAFPAIEKSIYPASLSHAITTNLLRQSLGFNGVVITDALNMQAVASTFTAADAAISAVNAGADILLMPTEALTVKRALINAVKTEVISEERIDLSVLRILKLKAQLFKEHNTIDVIRSKEHLKVEKEAAEKGITIIKRDETLPIQKNERVAFIDDGSNHQSNKLLTEMLVNAGITVTTEEEAERLIYILHHKKDALLNNNLQKEKKPIIVISTTTPYHYEQWEFVQGFISTFSQSRASIQAVSDYLIGELLATGCLPVSIYDSTGKVIVMSEQECK</sequence>
<dbReference type="InterPro" id="IPR036881">
    <property type="entry name" value="Glyco_hydro_3_C_sf"/>
</dbReference>
<dbReference type="PANTHER" id="PTHR30480">
    <property type="entry name" value="BETA-HEXOSAMINIDASE-RELATED"/>
    <property type="match status" value="1"/>
</dbReference>
<dbReference type="PANTHER" id="PTHR30480:SF13">
    <property type="entry name" value="BETA-HEXOSAMINIDASE"/>
    <property type="match status" value="1"/>
</dbReference>